<sequence>MSLNLLLKDALTATPDKSALVFDDAFISYRALADTIERSARGLLSLGVAHGDRVAIFMRNRWEFVELYLACFRIGAIAVPLNHRFQTDEVVFAIDHCAAKLLIVDGPLLPVVEHVGEASPSLTGVYVYGDAPEGTANRWPDVVGAAPEVTDWPTVVDDDPAMILYTSGSTGKPKGVTHTHRSILASASGRVATQQLTADDVSLAATAICHAGASVGVAFPTLLAGGTVVILAESDPGLFLDALRTQRPTRTILLPAQLLDAVVDPRAKVVDFGCLREVQCGGDQISPDLYAEFAKVTDLELNQLYGLTECEGATMNPSFGVIKRGSIGVPRVGVEARIVTAAEHTAGEDVAVGKTGEIWIRGDSVMTGYWNDLEHTAATFVDGWLRTGDLGSCDDDGYLFFQGRIKEIIIKGGSNIAPGEVEDVLDAHPDVELSGVVGTPDARLGSLVHAFVELKHGLAAPPTEADLKAFAAERLAAYKVPDRWTFVTDLPRNKVGKIDRHALHARAIELDAA</sequence>
<dbReference type="InterPro" id="IPR020845">
    <property type="entry name" value="AMP-binding_CS"/>
</dbReference>
<organism evidence="3 4">
    <name type="scientific">Agromyces neolithicus</name>
    <dbReference type="NCBI Taxonomy" id="269420"/>
    <lineage>
        <taxon>Bacteria</taxon>
        <taxon>Bacillati</taxon>
        <taxon>Actinomycetota</taxon>
        <taxon>Actinomycetes</taxon>
        <taxon>Micrococcales</taxon>
        <taxon>Microbacteriaceae</taxon>
        <taxon>Agromyces</taxon>
    </lineage>
</organism>
<dbReference type="EMBL" id="BAAANJ010000021">
    <property type="protein sequence ID" value="GAA1820770.1"/>
    <property type="molecule type" value="Genomic_DNA"/>
</dbReference>
<evidence type="ECO:0000259" key="2">
    <source>
        <dbReference type="Pfam" id="PF13193"/>
    </source>
</evidence>
<evidence type="ECO:0000259" key="1">
    <source>
        <dbReference type="Pfam" id="PF00501"/>
    </source>
</evidence>
<name>A0ABP4YJW1_9MICO</name>
<comment type="caution">
    <text evidence="3">The sequence shown here is derived from an EMBL/GenBank/DDBJ whole genome shotgun (WGS) entry which is preliminary data.</text>
</comment>
<evidence type="ECO:0000313" key="4">
    <source>
        <dbReference type="Proteomes" id="UP001500002"/>
    </source>
</evidence>
<dbReference type="Pfam" id="PF00501">
    <property type="entry name" value="AMP-binding"/>
    <property type="match status" value="1"/>
</dbReference>
<dbReference type="InterPro" id="IPR000873">
    <property type="entry name" value="AMP-dep_synth/lig_dom"/>
</dbReference>
<dbReference type="RefSeq" id="WP_344297853.1">
    <property type="nucleotide sequence ID" value="NZ_BAAANJ010000021.1"/>
</dbReference>
<proteinExistence type="predicted"/>
<dbReference type="InterPro" id="IPR025110">
    <property type="entry name" value="AMP-bd_C"/>
</dbReference>
<dbReference type="Pfam" id="PF13193">
    <property type="entry name" value="AMP-binding_C"/>
    <property type="match status" value="1"/>
</dbReference>
<dbReference type="Gene3D" id="3.30.300.30">
    <property type="match status" value="1"/>
</dbReference>
<dbReference type="SUPFAM" id="SSF56801">
    <property type="entry name" value="Acetyl-CoA synthetase-like"/>
    <property type="match status" value="1"/>
</dbReference>
<accession>A0ABP4YJW1</accession>
<dbReference type="InterPro" id="IPR050237">
    <property type="entry name" value="ATP-dep_AMP-bd_enzyme"/>
</dbReference>
<keyword evidence="3" id="KW-0436">Ligase</keyword>
<feature type="domain" description="AMP-binding enzyme C-terminal" evidence="2">
    <location>
        <begin position="420"/>
        <end position="497"/>
    </location>
</feature>
<dbReference type="InterPro" id="IPR042099">
    <property type="entry name" value="ANL_N_sf"/>
</dbReference>
<dbReference type="PANTHER" id="PTHR43767:SF1">
    <property type="entry name" value="NONRIBOSOMAL PEPTIDE SYNTHASE PES1 (EUROFUNG)-RELATED"/>
    <property type="match status" value="1"/>
</dbReference>
<dbReference type="PANTHER" id="PTHR43767">
    <property type="entry name" value="LONG-CHAIN-FATTY-ACID--COA LIGASE"/>
    <property type="match status" value="1"/>
</dbReference>
<dbReference type="GO" id="GO:0016874">
    <property type="term" value="F:ligase activity"/>
    <property type="evidence" value="ECO:0007669"/>
    <property type="project" value="UniProtKB-KW"/>
</dbReference>
<gene>
    <name evidence="3" type="ORF">GCM10009749_34380</name>
</gene>
<reference evidence="4" key="1">
    <citation type="journal article" date="2019" name="Int. J. Syst. Evol. Microbiol.">
        <title>The Global Catalogue of Microorganisms (GCM) 10K type strain sequencing project: providing services to taxonomists for standard genome sequencing and annotation.</title>
        <authorList>
            <consortium name="The Broad Institute Genomics Platform"/>
            <consortium name="The Broad Institute Genome Sequencing Center for Infectious Disease"/>
            <person name="Wu L."/>
            <person name="Ma J."/>
        </authorList>
    </citation>
    <scope>NUCLEOTIDE SEQUENCE [LARGE SCALE GENOMIC DNA]</scope>
    <source>
        <strain evidence="4">JCM 14322</strain>
    </source>
</reference>
<protein>
    <submittedName>
        <fullName evidence="3">Fatty acid--CoA ligase family protein</fullName>
    </submittedName>
</protein>
<dbReference type="Proteomes" id="UP001500002">
    <property type="component" value="Unassembled WGS sequence"/>
</dbReference>
<dbReference type="InterPro" id="IPR045851">
    <property type="entry name" value="AMP-bd_C_sf"/>
</dbReference>
<dbReference type="PROSITE" id="PS00455">
    <property type="entry name" value="AMP_BINDING"/>
    <property type="match status" value="1"/>
</dbReference>
<evidence type="ECO:0000313" key="3">
    <source>
        <dbReference type="EMBL" id="GAA1820770.1"/>
    </source>
</evidence>
<feature type="domain" description="AMP-dependent synthetase/ligase" evidence="1">
    <location>
        <begin position="9"/>
        <end position="370"/>
    </location>
</feature>
<dbReference type="Gene3D" id="3.40.50.12780">
    <property type="entry name" value="N-terminal domain of ligase-like"/>
    <property type="match status" value="1"/>
</dbReference>
<keyword evidence="4" id="KW-1185">Reference proteome</keyword>